<sequence length="60" mass="6827">MQSHAPLSTPFCVQRDLLMFMRCNQSHKKLQNGMRYLLLCDILTKVMMEVQPTASVGTPS</sequence>
<keyword evidence="2" id="KW-1185">Reference proteome</keyword>
<dbReference type="Proteomes" id="UP000076858">
    <property type="component" value="Unassembled WGS sequence"/>
</dbReference>
<proteinExistence type="predicted"/>
<evidence type="ECO:0000313" key="2">
    <source>
        <dbReference type="Proteomes" id="UP000076858"/>
    </source>
</evidence>
<organism evidence="1 2">
    <name type="scientific">Daphnia magna</name>
    <dbReference type="NCBI Taxonomy" id="35525"/>
    <lineage>
        <taxon>Eukaryota</taxon>
        <taxon>Metazoa</taxon>
        <taxon>Ecdysozoa</taxon>
        <taxon>Arthropoda</taxon>
        <taxon>Crustacea</taxon>
        <taxon>Branchiopoda</taxon>
        <taxon>Diplostraca</taxon>
        <taxon>Cladocera</taxon>
        <taxon>Anomopoda</taxon>
        <taxon>Daphniidae</taxon>
        <taxon>Daphnia</taxon>
    </lineage>
</organism>
<comment type="caution">
    <text evidence="1">The sequence shown here is derived from an EMBL/GenBank/DDBJ whole genome shotgun (WGS) entry which is preliminary data.</text>
</comment>
<protein>
    <submittedName>
        <fullName evidence="1">Uncharacterized protein</fullName>
    </submittedName>
</protein>
<reference evidence="1 2" key="1">
    <citation type="submission" date="2016-03" db="EMBL/GenBank/DDBJ databases">
        <title>EvidentialGene: Evidence-directed Construction of Genes on Genomes.</title>
        <authorList>
            <person name="Gilbert D.G."/>
            <person name="Choi J.-H."/>
            <person name="Mockaitis K."/>
            <person name="Colbourne J."/>
            <person name="Pfrender M."/>
        </authorList>
    </citation>
    <scope>NUCLEOTIDE SEQUENCE [LARGE SCALE GENOMIC DNA]</scope>
    <source>
        <strain evidence="1 2">Xinb3</strain>
        <tissue evidence="1">Complete organism</tissue>
    </source>
</reference>
<evidence type="ECO:0000313" key="1">
    <source>
        <dbReference type="EMBL" id="KZS11967.1"/>
    </source>
</evidence>
<name>A0A164V4R4_9CRUS</name>
<gene>
    <name evidence="1" type="ORF">APZ42_023209</name>
</gene>
<accession>A0A164V4R4</accession>
<dbReference type="EMBL" id="LRGB01001422">
    <property type="protein sequence ID" value="KZS11967.1"/>
    <property type="molecule type" value="Genomic_DNA"/>
</dbReference>
<dbReference type="AlphaFoldDB" id="A0A164V4R4"/>